<dbReference type="InterPro" id="IPR052095">
    <property type="entry name" value="UNC-13_domain"/>
</dbReference>
<dbReference type="GO" id="GO:0005770">
    <property type="term" value="C:late endosome"/>
    <property type="evidence" value="ECO:0007669"/>
    <property type="project" value="UniProtKB-SubCell"/>
</dbReference>
<dbReference type="EMBL" id="CAKKLH010000068">
    <property type="protein sequence ID" value="CAH0101873.1"/>
    <property type="molecule type" value="Genomic_DNA"/>
</dbReference>
<organism evidence="11 12">
    <name type="scientific">Daphnia galeata</name>
    <dbReference type="NCBI Taxonomy" id="27404"/>
    <lineage>
        <taxon>Eukaryota</taxon>
        <taxon>Metazoa</taxon>
        <taxon>Ecdysozoa</taxon>
        <taxon>Arthropoda</taxon>
        <taxon>Crustacea</taxon>
        <taxon>Branchiopoda</taxon>
        <taxon>Diplostraca</taxon>
        <taxon>Cladocera</taxon>
        <taxon>Anomopoda</taxon>
        <taxon>Daphniidae</taxon>
        <taxon>Daphnia</taxon>
    </lineage>
</organism>
<dbReference type="Gene3D" id="2.60.40.150">
    <property type="entry name" value="C2 domain"/>
    <property type="match status" value="2"/>
</dbReference>
<feature type="region of interest" description="Disordered" evidence="7">
    <location>
        <begin position="150"/>
        <end position="192"/>
    </location>
</feature>
<evidence type="ECO:0000313" key="11">
    <source>
        <dbReference type="EMBL" id="CAH0101873.1"/>
    </source>
</evidence>
<dbReference type="InterPro" id="IPR000008">
    <property type="entry name" value="C2_dom"/>
</dbReference>
<feature type="region of interest" description="Disordered" evidence="7">
    <location>
        <begin position="1"/>
        <end position="26"/>
    </location>
</feature>
<comment type="similarity">
    <text evidence="3">Belongs to the unc-13 family.</text>
</comment>
<evidence type="ECO:0000313" key="12">
    <source>
        <dbReference type="Proteomes" id="UP000789390"/>
    </source>
</evidence>
<dbReference type="PROSITE" id="PS51259">
    <property type="entry name" value="MHD2"/>
    <property type="match status" value="1"/>
</dbReference>
<keyword evidence="4" id="KW-0268">Exocytosis</keyword>
<comment type="subcellular location">
    <subcellularLocation>
        <location evidence="1">Cytoplasm</location>
    </subcellularLocation>
    <subcellularLocation>
        <location evidence="2">Late endosome</location>
    </subcellularLocation>
</comment>
<feature type="domain" description="MHD1" evidence="9">
    <location>
        <begin position="737"/>
        <end position="858"/>
    </location>
</feature>
<proteinExistence type="inferred from homology"/>
<accession>A0A8J2W264</accession>
<dbReference type="Pfam" id="PF00168">
    <property type="entry name" value="C2"/>
    <property type="match status" value="2"/>
</dbReference>
<evidence type="ECO:0000256" key="2">
    <source>
        <dbReference type="ARBA" id="ARBA00004603"/>
    </source>
</evidence>
<sequence length="1264" mass="143129">MSCSSRVKKSGGRRLDNSNSSNSSNNNNRRSLLFLLGSSSSDGMSNHPASAWFHNSLQHLSHSWHRFNKFGISRDKKADRCSTWFVDQADNNNKPLPFFSFSRRTISEESIDFFDRFSKISERANTQRIPAGRRQNETVEEAFARANRINQLDRQIGTSSPQLSDGSDEGGADRVESAPQPAPRSRPKSRVSTPIAQTGWVWGPELIAGPEAEKVYCEVLYSLLHAISRTGCDNSSIDQVFDYLKKSFQFTDAKHDELLSTVRQRTPPDVSLQLGVLQARNLKGKDVNGLSDPYCSIWISSNRQKFQDTSMKPKTLDPVWNETMNFAVKDVNEDILQLEIWDYDPDETVKEKMSRISEVKDLRGMGILLKQIAVASKAPGKPAHKFLGLLNVGLKSIPISGLERWYQLEGRDKTKVKERGEIRLNLTLSATRTDTAEQFTLQESFVHYERLLRIVVEHELRADVEWRGVLPDSAAVMLRQFAAHRGLRPSVTDACCWSVYSTALHKRTLDLVVMLNLVQRLRKAINDGKLPEEELVNVFWTAADSFVGAALSSIRHLRNNPELNTKPEQLSALLECLKELNTLGSNRVGFSELQVRIAESVTMGAADCFSRIIGGRRAGGPICDDDRLENAIRICQSLMTDLKKVLTVYHQIFERIWQIPTFTIVYLYYDGQLTDTSKPVVDNVTKTLKSIHASNNQIVSLALEASGEVPQALQNGHVKQNEADTIAPRLSMGTALFELYLCLQQFHKLSASLPMSDRESIRLAPFYTWFETAVDRWLDIALYKAMIRIGKAVQLDNLQTVDSMVRHSSSAVDAVSVFYSIKMFWEQLAWPDEKGALSFVIKIMDEVKQSATIYAEAIRLKLERLHSGSPTTGTAQPFFISLKICSAINSILHVQQSIQPLAEEIGLYRLRDAVQRNNNNGSLGPTQETLTENAIKDVNEKLDEIFYAIARRFEVEVARLINTVMESDFGMRQTDDLNSYICDQLLALDTNLDRDVFIRVLNIIYHHILQSFLNVVEGEVQKKRQPACFRQWKELLDIIENCFHNPDADADEEEDETLTKIRWLLKLHGMDTGDLIHQYRLDRLKQTVESGKDVGLGSLSVRVIFIDDALNIDILNARNLKAMDTNGSADPYVKVQLLPTHHFPDAAILKSKVHKRTLFPLFEESFTYPVPKALQTNPECCILFTLKDKDLIGANEMMGEYFLGFQQITRGDSSVDMNDLEQMILPLTKPLEKESEYLNALEGRTWDKVAKDFAKKEKKRMSGK</sequence>
<evidence type="ECO:0000259" key="9">
    <source>
        <dbReference type="PROSITE" id="PS51258"/>
    </source>
</evidence>
<dbReference type="GO" id="GO:0099503">
    <property type="term" value="C:secretory vesicle"/>
    <property type="evidence" value="ECO:0007669"/>
    <property type="project" value="TreeGrafter"/>
</dbReference>
<dbReference type="PANTHER" id="PTHR45999">
    <property type="entry name" value="UNC-13-4A, ISOFORM B"/>
    <property type="match status" value="1"/>
</dbReference>
<protein>
    <submittedName>
        <fullName evidence="11">Uncharacterized protein</fullName>
    </submittedName>
</protein>
<dbReference type="PANTHER" id="PTHR45999:SF2">
    <property type="entry name" value="PROTEIN UNC-13 HOMOLOG 4B"/>
    <property type="match status" value="1"/>
</dbReference>
<name>A0A8J2W264_9CRUS</name>
<reference evidence="11" key="1">
    <citation type="submission" date="2021-11" db="EMBL/GenBank/DDBJ databases">
        <authorList>
            <person name="Schell T."/>
        </authorList>
    </citation>
    <scope>NUCLEOTIDE SEQUENCE</scope>
    <source>
        <strain evidence="11">M5</strain>
    </source>
</reference>
<evidence type="ECO:0000256" key="1">
    <source>
        <dbReference type="ARBA" id="ARBA00004496"/>
    </source>
</evidence>
<dbReference type="PROSITE" id="PS51258">
    <property type="entry name" value="MHD1"/>
    <property type="match status" value="1"/>
</dbReference>
<dbReference type="Gene3D" id="1.10.357.50">
    <property type="match status" value="1"/>
</dbReference>
<dbReference type="InterPro" id="IPR014772">
    <property type="entry name" value="Munc13_dom-2"/>
</dbReference>
<evidence type="ECO:0000259" key="8">
    <source>
        <dbReference type="PROSITE" id="PS50004"/>
    </source>
</evidence>
<evidence type="ECO:0000256" key="5">
    <source>
        <dbReference type="ARBA" id="ARBA00022490"/>
    </source>
</evidence>
<dbReference type="AlphaFoldDB" id="A0A8J2W264"/>
<keyword evidence="6" id="KW-0967">Endosome</keyword>
<dbReference type="InterPro" id="IPR035892">
    <property type="entry name" value="C2_domain_sf"/>
</dbReference>
<evidence type="ECO:0000256" key="7">
    <source>
        <dbReference type="SAM" id="MobiDB-lite"/>
    </source>
</evidence>
<evidence type="ECO:0000256" key="6">
    <source>
        <dbReference type="ARBA" id="ARBA00022753"/>
    </source>
</evidence>
<feature type="domain" description="C2" evidence="8">
    <location>
        <begin position="253"/>
        <end position="376"/>
    </location>
</feature>
<dbReference type="SUPFAM" id="SSF49562">
    <property type="entry name" value="C2 domain (Calcium/lipid-binding domain, CaLB)"/>
    <property type="match status" value="2"/>
</dbReference>
<feature type="compositionally biased region" description="Polar residues" evidence="7">
    <location>
        <begin position="150"/>
        <end position="165"/>
    </location>
</feature>
<feature type="domain" description="MHD2" evidence="10">
    <location>
        <begin position="971"/>
        <end position="1079"/>
    </location>
</feature>
<keyword evidence="12" id="KW-1185">Reference proteome</keyword>
<feature type="compositionally biased region" description="Low complexity" evidence="7">
    <location>
        <begin position="17"/>
        <end position="26"/>
    </location>
</feature>
<evidence type="ECO:0000256" key="3">
    <source>
        <dbReference type="ARBA" id="ARBA00005823"/>
    </source>
</evidence>
<dbReference type="PRINTS" id="PR00360">
    <property type="entry name" value="C2DOMAIN"/>
</dbReference>
<keyword evidence="5" id="KW-0963">Cytoplasm</keyword>
<dbReference type="PROSITE" id="PS50004">
    <property type="entry name" value="C2"/>
    <property type="match status" value="2"/>
</dbReference>
<evidence type="ECO:0000259" key="10">
    <source>
        <dbReference type="PROSITE" id="PS51259"/>
    </source>
</evidence>
<dbReference type="GO" id="GO:0006887">
    <property type="term" value="P:exocytosis"/>
    <property type="evidence" value="ECO:0007669"/>
    <property type="project" value="UniProtKB-KW"/>
</dbReference>
<dbReference type="SMART" id="SM00239">
    <property type="entry name" value="C2"/>
    <property type="match status" value="2"/>
</dbReference>
<dbReference type="Proteomes" id="UP000789390">
    <property type="component" value="Unassembled WGS sequence"/>
</dbReference>
<comment type="caution">
    <text evidence="11">The sequence shown here is derived from an EMBL/GenBank/DDBJ whole genome shotgun (WGS) entry which is preliminary data.</text>
</comment>
<evidence type="ECO:0000256" key="4">
    <source>
        <dbReference type="ARBA" id="ARBA00022483"/>
    </source>
</evidence>
<feature type="compositionally biased region" description="Basic residues" evidence="7">
    <location>
        <begin position="1"/>
        <end position="12"/>
    </location>
</feature>
<feature type="domain" description="C2" evidence="8">
    <location>
        <begin position="1090"/>
        <end position="1219"/>
    </location>
</feature>
<dbReference type="OrthoDB" id="6375485at2759"/>
<dbReference type="InterPro" id="IPR014770">
    <property type="entry name" value="Munc13_1"/>
</dbReference>
<gene>
    <name evidence="11" type="ORF">DGAL_LOCUS4245</name>
</gene>